<keyword evidence="2" id="KW-1185">Reference proteome</keyword>
<accession>A0ABD2CKC0</accession>
<proteinExistence type="predicted"/>
<gene>
    <name evidence="1" type="ORF">V1477_006415</name>
</gene>
<organism evidence="1 2">
    <name type="scientific">Vespula maculifrons</name>
    <name type="common">Eastern yellow jacket</name>
    <name type="synonym">Wasp</name>
    <dbReference type="NCBI Taxonomy" id="7453"/>
    <lineage>
        <taxon>Eukaryota</taxon>
        <taxon>Metazoa</taxon>
        <taxon>Ecdysozoa</taxon>
        <taxon>Arthropoda</taxon>
        <taxon>Hexapoda</taxon>
        <taxon>Insecta</taxon>
        <taxon>Pterygota</taxon>
        <taxon>Neoptera</taxon>
        <taxon>Endopterygota</taxon>
        <taxon>Hymenoptera</taxon>
        <taxon>Apocrita</taxon>
        <taxon>Aculeata</taxon>
        <taxon>Vespoidea</taxon>
        <taxon>Vespidae</taxon>
        <taxon>Vespinae</taxon>
        <taxon>Vespula</taxon>
    </lineage>
</organism>
<dbReference type="EMBL" id="JAYRBN010000043">
    <property type="protein sequence ID" value="KAL2745560.1"/>
    <property type="molecule type" value="Genomic_DNA"/>
</dbReference>
<evidence type="ECO:0000313" key="1">
    <source>
        <dbReference type="EMBL" id="KAL2745560.1"/>
    </source>
</evidence>
<sequence length="102" mass="11174">MGSARRALSSDPGLVLLSAIVSDKKILNEQCFFPLLPLNRYNSAPIGPICTARRALSNDPGLVLLGAIVSEKKLLNKIFFPFSPLNRYKSAPISPIFPHKQL</sequence>
<protein>
    <submittedName>
        <fullName evidence="1">Uncharacterized protein</fullName>
    </submittedName>
</protein>
<name>A0ABD2CKC0_VESMC</name>
<reference evidence="1 2" key="1">
    <citation type="journal article" date="2024" name="Ann. Entomol. Soc. Am.">
        <title>Genomic analyses of the southern and eastern yellowjacket wasps (Hymenoptera: Vespidae) reveal evolutionary signatures of social life.</title>
        <authorList>
            <person name="Catto M.A."/>
            <person name="Caine P.B."/>
            <person name="Orr S.E."/>
            <person name="Hunt B.G."/>
            <person name="Goodisman M.A.D."/>
        </authorList>
    </citation>
    <scope>NUCLEOTIDE SEQUENCE [LARGE SCALE GENOMIC DNA]</scope>
    <source>
        <strain evidence="1">232</strain>
        <tissue evidence="1">Head and thorax</tissue>
    </source>
</reference>
<evidence type="ECO:0000313" key="2">
    <source>
        <dbReference type="Proteomes" id="UP001607303"/>
    </source>
</evidence>
<dbReference type="AlphaFoldDB" id="A0ABD2CKC0"/>
<comment type="caution">
    <text evidence="1">The sequence shown here is derived from an EMBL/GenBank/DDBJ whole genome shotgun (WGS) entry which is preliminary data.</text>
</comment>
<dbReference type="Proteomes" id="UP001607303">
    <property type="component" value="Unassembled WGS sequence"/>
</dbReference>